<dbReference type="SUPFAM" id="SSF51338">
    <property type="entry name" value="Composite domain of metallo-dependent hydrolases"/>
    <property type="match status" value="2"/>
</dbReference>
<dbReference type="Proteomes" id="UP001589793">
    <property type="component" value="Unassembled WGS sequence"/>
</dbReference>
<proteinExistence type="predicted"/>
<feature type="domain" description="Amidohydrolase-related" evidence="2">
    <location>
        <begin position="105"/>
        <end position="436"/>
    </location>
</feature>
<protein>
    <submittedName>
        <fullName evidence="3">Chlorohydrolase family protein</fullName>
    </submittedName>
</protein>
<gene>
    <name evidence="3" type="ORF">ACFFF6_05890</name>
</gene>
<dbReference type="PANTHER" id="PTHR43794:SF11">
    <property type="entry name" value="AMIDOHYDROLASE-RELATED DOMAIN-CONTAINING PROTEIN"/>
    <property type="match status" value="1"/>
</dbReference>
<dbReference type="RefSeq" id="WP_376979086.1">
    <property type="nucleotide sequence ID" value="NZ_JBHLSV010000005.1"/>
</dbReference>
<dbReference type="Gene3D" id="3.20.20.140">
    <property type="entry name" value="Metal-dependent hydrolases"/>
    <property type="match status" value="1"/>
</dbReference>
<comment type="caution">
    <text evidence="3">The sequence shown here is derived from an EMBL/GenBank/DDBJ whole genome shotgun (WGS) entry which is preliminary data.</text>
</comment>
<keyword evidence="1" id="KW-0378">Hydrolase</keyword>
<dbReference type="InterPro" id="IPR011059">
    <property type="entry name" value="Metal-dep_hydrolase_composite"/>
</dbReference>
<reference evidence="3 4" key="1">
    <citation type="submission" date="2024-09" db="EMBL/GenBank/DDBJ databases">
        <authorList>
            <person name="Sun Q."/>
            <person name="Mori K."/>
        </authorList>
    </citation>
    <scope>NUCLEOTIDE SEQUENCE [LARGE SCALE GENOMIC DNA]</scope>
    <source>
        <strain evidence="3 4">CICC 10874</strain>
    </source>
</reference>
<dbReference type="PANTHER" id="PTHR43794">
    <property type="entry name" value="AMINOHYDROLASE SSNA-RELATED"/>
    <property type="match status" value="1"/>
</dbReference>
<sequence>MITRIRAAYVIGYADGDHQILPDAELVHEDDRILFVGRDYAGHVDVEVDAGSAILAPGFVDLNALADIDHALFDSWQDLDLVRGLSWSEAYLRDHGPVFTREEETFRRRFAISQLLRNGITTMMPIAAETYKVWCEDYQDMADTAGVVAEAGIRAYLGPSYRTAVPYTDGRASHHHVDEAKGLDGLAQAVRFIEDFDGAQGGMIRGALLPARIETQTEQTLRLTRRHADELGVPVRLHATQGLYEMEQIFRRTGMRSLPYLDSLGFLAEKTFIPHAWTVPGHPLMPEKYGTGEDIALMAASGASVLWCPIPAGHYAHTLHTYDSYRAQGVRIVLGTDSAPPNMIKAMDMAMIMMKTATGDRTAAAPADLFRSATLDPAEALGREDLGRLSPGAQADYIVVDLTAGHIGPHLDPIRTLVMNSDGRDITRVVVAGRTVVEDRRLLTIDEDGLLEPAQRFLEKYVASHTRSDHARRTVAQLQPPSFPIG</sequence>
<dbReference type="InterPro" id="IPR032466">
    <property type="entry name" value="Metal_Hydrolase"/>
</dbReference>
<accession>A0ABV6RC74</accession>
<dbReference type="InterPro" id="IPR006680">
    <property type="entry name" value="Amidohydro-rel"/>
</dbReference>
<dbReference type="NCBIfam" id="NF004801">
    <property type="entry name" value="PRK06151.1"/>
    <property type="match status" value="1"/>
</dbReference>
<name>A0ABV6RC74_9MICO</name>
<dbReference type="SUPFAM" id="SSF51556">
    <property type="entry name" value="Metallo-dependent hydrolases"/>
    <property type="match status" value="1"/>
</dbReference>
<dbReference type="Gene3D" id="2.30.40.10">
    <property type="entry name" value="Urease, subunit C, domain 1"/>
    <property type="match status" value="1"/>
</dbReference>
<evidence type="ECO:0000259" key="2">
    <source>
        <dbReference type="Pfam" id="PF01979"/>
    </source>
</evidence>
<dbReference type="EMBL" id="JBHLSV010000005">
    <property type="protein sequence ID" value="MFC0673483.1"/>
    <property type="molecule type" value="Genomic_DNA"/>
</dbReference>
<evidence type="ECO:0000256" key="1">
    <source>
        <dbReference type="ARBA" id="ARBA00022801"/>
    </source>
</evidence>
<dbReference type="Pfam" id="PF01979">
    <property type="entry name" value="Amidohydro_1"/>
    <property type="match status" value="1"/>
</dbReference>
<organism evidence="3 4">
    <name type="scientific">Brachybacterium hainanense</name>
    <dbReference type="NCBI Taxonomy" id="1541174"/>
    <lineage>
        <taxon>Bacteria</taxon>
        <taxon>Bacillati</taxon>
        <taxon>Actinomycetota</taxon>
        <taxon>Actinomycetes</taxon>
        <taxon>Micrococcales</taxon>
        <taxon>Dermabacteraceae</taxon>
        <taxon>Brachybacterium</taxon>
    </lineage>
</organism>
<evidence type="ECO:0000313" key="4">
    <source>
        <dbReference type="Proteomes" id="UP001589793"/>
    </source>
</evidence>
<keyword evidence="4" id="KW-1185">Reference proteome</keyword>
<dbReference type="InterPro" id="IPR050287">
    <property type="entry name" value="MTA/SAH_deaminase"/>
</dbReference>
<evidence type="ECO:0000313" key="3">
    <source>
        <dbReference type="EMBL" id="MFC0673483.1"/>
    </source>
</evidence>